<feature type="compositionally biased region" description="Basic residues" evidence="1">
    <location>
        <begin position="106"/>
        <end position="120"/>
    </location>
</feature>
<dbReference type="AlphaFoldDB" id="A0AAE0YIQ7"/>
<gene>
    <name evidence="2" type="ORF">RRG08_046474</name>
</gene>
<comment type="caution">
    <text evidence="2">The sequence shown here is derived from an EMBL/GenBank/DDBJ whole genome shotgun (WGS) entry which is preliminary data.</text>
</comment>
<name>A0AAE0YIQ7_9GAST</name>
<keyword evidence="3" id="KW-1185">Reference proteome</keyword>
<dbReference type="EMBL" id="JAWDGP010006108">
    <property type="protein sequence ID" value="KAK3747087.1"/>
    <property type="molecule type" value="Genomic_DNA"/>
</dbReference>
<protein>
    <submittedName>
        <fullName evidence="2">Uncharacterized protein</fullName>
    </submittedName>
</protein>
<reference evidence="2" key="1">
    <citation type="journal article" date="2023" name="G3 (Bethesda)">
        <title>A reference genome for the long-term kleptoplast-retaining sea slug Elysia crispata morphotype clarki.</title>
        <authorList>
            <person name="Eastman K.E."/>
            <person name="Pendleton A.L."/>
            <person name="Shaikh M.A."/>
            <person name="Suttiyut T."/>
            <person name="Ogas R."/>
            <person name="Tomko P."/>
            <person name="Gavelis G."/>
            <person name="Widhalm J.R."/>
            <person name="Wisecaver J.H."/>
        </authorList>
    </citation>
    <scope>NUCLEOTIDE SEQUENCE</scope>
    <source>
        <strain evidence="2">ECLA1</strain>
    </source>
</reference>
<feature type="region of interest" description="Disordered" evidence="1">
    <location>
        <begin position="93"/>
        <end position="120"/>
    </location>
</feature>
<evidence type="ECO:0000313" key="2">
    <source>
        <dbReference type="EMBL" id="KAK3747087.1"/>
    </source>
</evidence>
<organism evidence="2 3">
    <name type="scientific">Elysia crispata</name>
    <name type="common">lettuce slug</name>
    <dbReference type="NCBI Taxonomy" id="231223"/>
    <lineage>
        <taxon>Eukaryota</taxon>
        <taxon>Metazoa</taxon>
        <taxon>Spiralia</taxon>
        <taxon>Lophotrochozoa</taxon>
        <taxon>Mollusca</taxon>
        <taxon>Gastropoda</taxon>
        <taxon>Heterobranchia</taxon>
        <taxon>Euthyneura</taxon>
        <taxon>Panpulmonata</taxon>
        <taxon>Sacoglossa</taxon>
        <taxon>Placobranchoidea</taxon>
        <taxon>Plakobranchidae</taxon>
        <taxon>Elysia</taxon>
    </lineage>
</organism>
<evidence type="ECO:0000313" key="3">
    <source>
        <dbReference type="Proteomes" id="UP001283361"/>
    </source>
</evidence>
<accession>A0AAE0YIQ7</accession>
<sequence length="134" mass="15148">MKFHLNVEICSSVKSIKYVLKYVHKASDQANFQGTDPSSRDDVSDYINAKYSGSTEAACRINEWRCSVATRIVYSPAMLRSLRPPPIESQCLNCAAPDTPASTETKRRKRGKKGGVRARYRRRAFRPPLPAIVW</sequence>
<dbReference type="Proteomes" id="UP001283361">
    <property type="component" value="Unassembled WGS sequence"/>
</dbReference>
<proteinExistence type="predicted"/>
<evidence type="ECO:0000256" key="1">
    <source>
        <dbReference type="SAM" id="MobiDB-lite"/>
    </source>
</evidence>